<proteinExistence type="predicted"/>
<dbReference type="EMBL" id="CP031442">
    <property type="protein sequence ID" value="AXM07749.1"/>
    <property type="molecule type" value="Genomic_DNA"/>
</dbReference>
<protein>
    <submittedName>
        <fullName evidence="6">DUF1998 domain-containing protein</fullName>
    </submittedName>
</protein>
<organism evidence="6 7">
    <name type="scientific">Cutibacterium acnes</name>
    <name type="common">Propionibacterium acnes</name>
    <dbReference type="NCBI Taxonomy" id="1747"/>
    <lineage>
        <taxon>Bacteria</taxon>
        <taxon>Bacillati</taxon>
        <taxon>Actinomycetota</taxon>
        <taxon>Actinomycetes</taxon>
        <taxon>Propionibacteriales</taxon>
        <taxon>Propionibacteriaceae</taxon>
        <taxon>Cutibacterium</taxon>
    </lineage>
</organism>
<dbReference type="GO" id="GO:0043138">
    <property type="term" value="F:3'-5' DNA helicase activity"/>
    <property type="evidence" value="ECO:0007669"/>
    <property type="project" value="TreeGrafter"/>
</dbReference>
<sequence length="2117" mass="232829">MSELVPPKQAAKLQNALLDYLTTTFALSDADAQRALDEFLRDPDEGIFKGPYLRTRMPFAPAPRYSADELEWMPENFTPYGHQARAFTRLNSALGRPRPTLVTTGTGSGKTEAFLLPILDHVIRARRNGVTGVKGLILYPMNALANDQAQRLAHLISTDKQLAEVTAAIYTGENGATRTIVSKDGLITDRTVIRDDAPDILLTNYKMLDQLLLRHEDQHIWQQSAESLQYLVLDEFHTYDGAQGTDVAMLLRRLGLALKSYWPERGSKADTHTTEEWDRPLGKITPVGTSATLGTTPDISKTANQSSSGERSGDMAAFATTVFGEPFDTSCVVTEFRKTIDEWAGDAQKRLWDREIEPRTINALIVNDLVNAVTHRPSDEVCATLLTSLYEGAEGLTDRDDLVLLAKGHPFIRQFLEATTEAIHVRDLADRLLPGTSHENDPRVTFLLELLGALGHLRALPDRDMPSTETHLWIRELSRIDRDVSTATHFRWSDDGTVLGQTTDDGTEPEVVALPAVYCRRCGRSGWGVQLASTGNNLSENNDSIRRTHAAHDGRFRALLSAPREGASAVDTGEATASLRWFDTVNRCLDHHIPDADSPKYRNGVLLPVLTQVGNDADEDAKDDVCPSCGAKDAIRFQGAAIATLLSVCLSTLFGSDDFDEKKALVFTDSVQDAAHRAGFISSRSHALTLRTILRGAIGEEYATIPQLIQGVLDQAGDDQFKRYRLLPTELAEQKNFRDFWRSARYRKVPKKTLSQVRNRVAFDAILELGLQSRYGRTLEQTGSICVEVNAGTPAQMAAIGRSALGHSEDDLVATLASLTDDQVVSWVRGILERIRIQGGINHPWLHTYLEDDGARWHLWGGRKEPGMPAFPYTRSAPAFPRVGGQHVQHQQLDNVTDGQSWYARWTGRVLGVSAGHGARLVRSLLECLHRGSVLEGTATKAQATVYAIPNERIMVRATRDEELRDSTILLRCDLCQAVHPGSPATVRQLTDAPCLNGNCSGHLTPAPMAPDNFYRTFYSAGDPRRIVAREHTSMLTDKRRLKYENGFKDGSEDPSAPNVLVATPTLEMGIDIGDLSTVFLSSLPHSVANYVQRVGRAGRATGSALDVTMVRGRGEHLPRLGDPASMINGQVRPPATYLSAVEILRRQYLAHLGDELARDPDAAHPLTSSAAMNGGNGGFLACLVDYAEAHADEHLDRFLSTFASLRTDSIENIRTWACPANGPRTSGLAQQVFAAAGRWSRTLEELRHRRETIKASLPELLQKANIPNAGNDDIQAAKEAETTIEWIGKLLGKANQAYWIATLEEYGLFPNYTLVDDSVKLHVNLSWYDPDKEKYRSKASSFSRGSAAALRDFAPGATFYAMGHAITIDAIDFGRDGDSIRTWAVCPTCGYIVDLELAGNAPAQCPRCHRQGISDIGQHLKVVELTRASAAIKRDESRIDDTHEERTQASFAVAPAADIDPSHIRNEWYVQHTEFGAQYLDRMDLRWINLGKETPSAPSQHVAGVRYHAPLFRICEGCGHLDRTTGTNDPSEHRPWCRYRNKLDEHVRTVALTRSLTTQAVVLPLPRWMVAGDVFALPSLRAALLLGLREQFGGTPNHLGVMPIKEPVGGGTRDALLLHDLVPGGTGYLAEFNDPQKVWDALRHAFQIVRDCPCKDEERLACHRCLLPLAPAHEVQHVSRAKAEDCLKVLMGLVDDDEPEAQMTWKVTTKAPSTNPSDESYLESRFRESFITLAHNLHARISQSYGPGGNVINVSIGKAKYTLQPQLPMHGCKPDFVLRGGDRPDLAIFTDGETFHATPAHNRVRDDAKKRAALRSAGIEVLAVTLTDVKAFDSRQIPVPPRWFNSSASSMLIGTYNYTSDAVRAVTGGPFALLEYWMSGKSLDALEGFASAIPFFFSTGEPDDHVDPSIPADNLQQRGLPKDRTAPVWWSQNGPLSIRTRLRASSPRPATDVCVVLDDDAVSSPDFSHAWHQWLALSNALILRRPPDQTVIRGTQPLEESPAEPTHSVGTIDITQTPWPTVVENLGSSLATPELPGLLEDLAAQGVSEPTAGEEIGSEGIMVDLAWPESRIAVIFAPEPDHEDLLAEDGWTLVPPTAHDITMALANTTEGEGHHG</sequence>
<evidence type="ECO:0000313" key="6">
    <source>
        <dbReference type="EMBL" id="AXM07749.1"/>
    </source>
</evidence>
<dbReference type="SMART" id="SM00490">
    <property type="entry name" value="HELICc"/>
    <property type="match status" value="1"/>
</dbReference>
<dbReference type="PANTHER" id="PTHR47957:SF3">
    <property type="entry name" value="ATP-DEPENDENT HELICASE HRQ1"/>
    <property type="match status" value="1"/>
</dbReference>
<dbReference type="Gene3D" id="3.40.960.10">
    <property type="entry name" value="VSR Endonuclease"/>
    <property type="match status" value="1"/>
</dbReference>
<evidence type="ECO:0000256" key="3">
    <source>
        <dbReference type="SAM" id="MobiDB-lite"/>
    </source>
</evidence>
<dbReference type="PANTHER" id="PTHR47957">
    <property type="entry name" value="ATP-DEPENDENT HELICASE HRQ1"/>
    <property type="match status" value="1"/>
</dbReference>
<evidence type="ECO:0000256" key="2">
    <source>
        <dbReference type="ARBA" id="ARBA00022840"/>
    </source>
</evidence>
<dbReference type="SMART" id="SM00487">
    <property type="entry name" value="DEXDc"/>
    <property type="match status" value="1"/>
</dbReference>
<accession>A0AAD0QU54</accession>
<reference evidence="6 7" key="1">
    <citation type="submission" date="2018-08" db="EMBL/GenBank/DDBJ databases">
        <title>Genome sequencing of Cutibacterium acnes KCOM 1315.</title>
        <authorList>
            <person name="Kook J.-K."/>
            <person name="Park S.-N."/>
            <person name="Lim Y.K."/>
        </authorList>
    </citation>
    <scope>NUCLEOTIDE SEQUENCE [LARGE SCALE GENOMIC DNA]</scope>
    <source>
        <strain evidence="6 7">KCOM 1315</strain>
    </source>
</reference>
<dbReference type="GO" id="GO:0006289">
    <property type="term" value="P:nucleotide-excision repair"/>
    <property type="evidence" value="ECO:0007669"/>
    <property type="project" value="TreeGrafter"/>
</dbReference>
<feature type="domain" description="Helicase C-terminal" evidence="5">
    <location>
        <begin position="941"/>
        <end position="1145"/>
    </location>
</feature>
<dbReference type="Pfam" id="PF09369">
    <property type="entry name" value="MZB"/>
    <property type="match status" value="1"/>
</dbReference>
<dbReference type="InterPro" id="IPR001650">
    <property type="entry name" value="Helicase_C-like"/>
</dbReference>
<feature type="domain" description="Helicase ATP-binding" evidence="4">
    <location>
        <begin position="91"/>
        <end position="293"/>
    </location>
</feature>
<keyword evidence="2" id="KW-0067">ATP-binding</keyword>
<dbReference type="RefSeq" id="WP_002531033.1">
    <property type="nucleotide sequence ID" value="NZ_CP012351.1"/>
</dbReference>
<dbReference type="SUPFAM" id="SSF52540">
    <property type="entry name" value="P-loop containing nucleoside triphosphate hydrolases"/>
    <property type="match status" value="2"/>
</dbReference>
<dbReference type="PROSITE" id="PS51192">
    <property type="entry name" value="HELICASE_ATP_BIND_1"/>
    <property type="match status" value="1"/>
</dbReference>
<dbReference type="InterPro" id="IPR014001">
    <property type="entry name" value="Helicase_ATP-bd"/>
</dbReference>
<gene>
    <name evidence="6" type="ORF">DXN06_12070</name>
</gene>
<evidence type="ECO:0000259" key="5">
    <source>
        <dbReference type="PROSITE" id="PS51194"/>
    </source>
</evidence>
<dbReference type="Pfam" id="PF00271">
    <property type="entry name" value="Helicase_C"/>
    <property type="match status" value="1"/>
</dbReference>
<dbReference type="GO" id="GO:0003676">
    <property type="term" value="F:nucleic acid binding"/>
    <property type="evidence" value="ECO:0007669"/>
    <property type="project" value="InterPro"/>
</dbReference>
<feature type="compositionally biased region" description="Basic and acidic residues" evidence="3">
    <location>
        <begin position="267"/>
        <end position="281"/>
    </location>
</feature>
<evidence type="ECO:0000259" key="4">
    <source>
        <dbReference type="PROSITE" id="PS51192"/>
    </source>
</evidence>
<dbReference type="InterPro" id="IPR018973">
    <property type="entry name" value="MZB"/>
</dbReference>
<dbReference type="InterPro" id="IPR027417">
    <property type="entry name" value="P-loop_NTPase"/>
</dbReference>
<dbReference type="PROSITE" id="PS51194">
    <property type="entry name" value="HELICASE_CTER"/>
    <property type="match status" value="1"/>
</dbReference>
<name>A0AAD0QU54_CUTAC</name>
<dbReference type="Pfam" id="PF00270">
    <property type="entry name" value="DEAD"/>
    <property type="match status" value="1"/>
</dbReference>
<feature type="region of interest" description="Disordered" evidence="3">
    <location>
        <begin position="267"/>
        <end position="312"/>
    </location>
</feature>
<dbReference type="Proteomes" id="UP000256621">
    <property type="component" value="Chromosome"/>
</dbReference>
<dbReference type="GO" id="GO:0036297">
    <property type="term" value="P:interstrand cross-link repair"/>
    <property type="evidence" value="ECO:0007669"/>
    <property type="project" value="TreeGrafter"/>
</dbReference>
<evidence type="ECO:0000256" key="1">
    <source>
        <dbReference type="ARBA" id="ARBA00022741"/>
    </source>
</evidence>
<dbReference type="GO" id="GO:0005524">
    <property type="term" value="F:ATP binding"/>
    <property type="evidence" value="ECO:0007669"/>
    <property type="project" value="UniProtKB-KW"/>
</dbReference>
<dbReference type="Gene3D" id="3.40.50.300">
    <property type="entry name" value="P-loop containing nucleotide triphosphate hydrolases"/>
    <property type="match status" value="2"/>
</dbReference>
<evidence type="ECO:0000313" key="7">
    <source>
        <dbReference type="Proteomes" id="UP000256621"/>
    </source>
</evidence>
<dbReference type="InterPro" id="IPR011545">
    <property type="entry name" value="DEAD/DEAH_box_helicase_dom"/>
</dbReference>
<keyword evidence="1" id="KW-0547">Nucleotide-binding</keyword>
<feature type="compositionally biased region" description="Polar residues" evidence="3">
    <location>
        <begin position="287"/>
        <end position="310"/>
    </location>
</feature>